<dbReference type="GO" id="GO:0005524">
    <property type="term" value="F:ATP binding"/>
    <property type="evidence" value="ECO:0007669"/>
    <property type="project" value="UniProtKB-KW"/>
</dbReference>
<keyword evidence="1" id="KW-0418">Kinase</keyword>
<dbReference type="CDD" id="cd16936">
    <property type="entry name" value="HATPase_RsbW-like"/>
    <property type="match status" value="1"/>
</dbReference>
<feature type="domain" description="Histidine kinase/HSP90-like ATPase" evidence="3">
    <location>
        <begin position="34"/>
        <end position="165"/>
    </location>
</feature>
<evidence type="ECO:0000313" key="4">
    <source>
        <dbReference type="EMBL" id="MFD0857198.1"/>
    </source>
</evidence>
<dbReference type="Gene3D" id="3.30.565.10">
    <property type="entry name" value="Histidine kinase-like ATPase, C-terminal domain"/>
    <property type="match status" value="1"/>
</dbReference>
<evidence type="ECO:0000313" key="5">
    <source>
        <dbReference type="Proteomes" id="UP001597083"/>
    </source>
</evidence>
<organism evidence="4 5">
    <name type="scientific">Actinomadura adrarensis</name>
    <dbReference type="NCBI Taxonomy" id="1819600"/>
    <lineage>
        <taxon>Bacteria</taxon>
        <taxon>Bacillati</taxon>
        <taxon>Actinomycetota</taxon>
        <taxon>Actinomycetes</taxon>
        <taxon>Streptosporangiales</taxon>
        <taxon>Thermomonosporaceae</taxon>
        <taxon>Actinomadura</taxon>
    </lineage>
</organism>
<feature type="region of interest" description="Disordered" evidence="2">
    <location>
        <begin position="1"/>
        <end position="27"/>
    </location>
</feature>
<keyword evidence="4" id="KW-0547">Nucleotide-binding</keyword>
<evidence type="ECO:0000256" key="1">
    <source>
        <dbReference type="ARBA" id="ARBA00022527"/>
    </source>
</evidence>
<keyword evidence="5" id="KW-1185">Reference proteome</keyword>
<protein>
    <submittedName>
        <fullName evidence="4">ATP-binding protein</fullName>
    </submittedName>
</protein>
<dbReference type="PANTHER" id="PTHR35526">
    <property type="entry name" value="ANTI-SIGMA-F FACTOR RSBW-RELATED"/>
    <property type="match status" value="1"/>
</dbReference>
<dbReference type="InterPro" id="IPR003594">
    <property type="entry name" value="HATPase_dom"/>
</dbReference>
<reference evidence="5" key="1">
    <citation type="journal article" date="2019" name="Int. J. Syst. Evol. Microbiol.">
        <title>The Global Catalogue of Microorganisms (GCM) 10K type strain sequencing project: providing services to taxonomists for standard genome sequencing and annotation.</title>
        <authorList>
            <consortium name="The Broad Institute Genomics Platform"/>
            <consortium name="The Broad Institute Genome Sequencing Center for Infectious Disease"/>
            <person name="Wu L."/>
            <person name="Ma J."/>
        </authorList>
    </citation>
    <scope>NUCLEOTIDE SEQUENCE [LARGE SCALE GENOMIC DNA]</scope>
    <source>
        <strain evidence="5">JCM 31696</strain>
    </source>
</reference>
<keyword evidence="4" id="KW-0067">ATP-binding</keyword>
<accession>A0ABW3CRZ8</accession>
<dbReference type="Pfam" id="PF13581">
    <property type="entry name" value="HATPase_c_2"/>
    <property type="match status" value="1"/>
</dbReference>
<dbReference type="InterPro" id="IPR050267">
    <property type="entry name" value="Anti-sigma-factor_SerPK"/>
</dbReference>
<gene>
    <name evidence="4" type="ORF">ACFQ07_33655</name>
</gene>
<keyword evidence="1" id="KW-0723">Serine/threonine-protein kinase</keyword>
<keyword evidence="1" id="KW-0808">Transferase</keyword>
<sequence length="173" mass="18789">MSVSPAAVQRHDTVPADVRPPRHEGGPKECVGVAALPTSIPMVRSFTRAMLTAWGLKAEYGWACQQVLSEFVTNAFDATGGHTVPEDLADLDEADVATIFVQLRVSFGRLIAEVRDSSAEQPQLADPELDDESGRGLHLATMLASDWGWYPTTGRRAGKVVWAAWDLDQRDAS</sequence>
<dbReference type="InterPro" id="IPR036890">
    <property type="entry name" value="HATPase_C_sf"/>
</dbReference>
<dbReference type="Proteomes" id="UP001597083">
    <property type="component" value="Unassembled WGS sequence"/>
</dbReference>
<name>A0ABW3CRZ8_9ACTN</name>
<comment type="caution">
    <text evidence="4">The sequence shown here is derived from an EMBL/GenBank/DDBJ whole genome shotgun (WGS) entry which is preliminary data.</text>
</comment>
<feature type="compositionally biased region" description="Basic and acidic residues" evidence="2">
    <location>
        <begin position="9"/>
        <end position="27"/>
    </location>
</feature>
<evidence type="ECO:0000256" key="2">
    <source>
        <dbReference type="SAM" id="MobiDB-lite"/>
    </source>
</evidence>
<evidence type="ECO:0000259" key="3">
    <source>
        <dbReference type="Pfam" id="PF13581"/>
    </source>
</evidence>
<proteinExistence type="predicted"/>
<dbReference type="EMBL" id="JBHTIR010004382">
    <property type="protein sequence ID" value="MFD0857198.1"/>
    <property type="molecule type" value="Genomic_DNA"/>
</dbReference>
<dbReference type="PANTHER" id="PTHR35526:SF3">
    <property type="entry name" value="ANTI-SIGMA-F FACTOR RSBW"/>
    <property type="match status" value="1"/>
</dbReference>